<dbReference type="Gene3D" id="1.10.287.70">
    <property type="match status" value="1"/>
</dbReference>
<sequence>MVKQFLLSFWHSLKLLPSAWLLLVQLLILLLAPFTNHSVANSAVSWTLSAIALLLVAKIMRTTTVYTTVTVISIAPALCLSIAVALGFDSKWMVISANLFEAFAYMYAAYGLSRYMFHDRYLTRDELFAAACVFTLMVWSFAFLYSACQAWDYHSFNLVQDTARSWLGLLYLSFSVQSGTGLSDIYPQADIARVIVSLQMFCGVMYLTLIVSRLIALQYIKHLPRSKDDDQ</sequence>
<keyword evidence="1" id="KW-1133">Transmembrane helix</keyword>
<dbReference type="Pfam" id="PF07885">
    <property type="entry name" value="Ion_trans_2"/>
    <property type="match status" value="1"/>
</dbReference>
<feature type="transmembrane region" description="Helical" evidence="1">
    <location>
        <begin position="198"/>
        <end position="220"/>
    </location>
</feature>
<dbReference type="SUPFAM" id="SSF81324">
    <property type="entry name" value="Voltage-gated potassium channels"/>
    <property type="match status" value="1"/>
</dbReference>
<protein>
    <submittedName>
        <fullName evidence="3">Ion channel</fullName>
    </submittedName>
</protein>
<dbReference type="AlphaFoldDB" id="A0A1Z9Z3W2"/>
<keyword evidence="1" id="KW-0472">Membrane</keyword>
<dbReference type="RefSeq" id="WP_087619786.1">
    <property type="nucleotide sequence ID" value="NZ_NEXX01000001.1"/>
</dbReference>
<evidence type="ECO:0000313" key="3">
    <source>
        <dbReference type="EMBL" id="OUY09129.1"/>
    </source>
</evidence>
<comment type="caution">
    <text evidence="3">The sequence shown here is derived from an EMBL/GenBank/DDBJ whole genome shotgun (WGS) entry which is preliminary data.</text>
</comment>
<dbReference type="OrthoDB" id="4837979at2"/>
<evidence type="ECO:0000259" key="2">
    <source>
        <dbReference type="Pfam" id="PF07885"/>
    </source>
</evidence>
<evidence type="ECO:0000256" key="1">
    <source>
        <dbReference type="SAM" id="Phobius"/>
    </source>
</evidence>
<feature type="transmembrane region" description="Helical" evidence="1">
    <location>
        <begin position="64"/>
        <end position="86"/>
    </location>
</feature>
<keyword evidence="4" id="KW-1185">Reference proteome</keyword>
<dbReference type="InterPro" id="IPR013099">
    <property type="entry name" value="K_chnl_dom"/>
</dbReference>
<evidence type="ECO:0000313" key="4">
    <source>
        <dbReference type="Proteomes" id="UP000196536"/>
    </source>
</evidence>
<feature type="transmembrane region" description="Helical" evidence="1">
    <location>
        <begin position="92"/>
        <end position="115"/>
    </location>
</feature>
<reference evidence="3 4" key="1">
    <citation type="submission" date="2017-05" db="EMBL/GenBank/DDBJ databases">
        <title>Acinetobacter populi ANC 5415 (= PBJ7), whole genome shotgun sequencing project.</title>
        <authorList>
            <person name="Nemec A."/>
            <person name="Radolfova-Krizova L."/>
        </authorList>
    </citation>
    <scope>NUCLEOTIDE SEQUENCE [LARGE SCALE GENOMIC DNA]</scope>
    <source>
        <strain evidence="3 4">PBJ7</strain>
    </source>
</reference>
<feature type="transmembrane region" description="Helical" evidence="1">
    <location>
        <begin position="12"/>
        <end position="32"/>
    </location>
</feature>
<name>A0A1Z9Z3W2_9GAMM</name>
<gene>
    <name evidence="3" type="ORF">CAP51_05920</name>
</gene>
<feature type="domain" description="Potassium channel" evidence="2">
    <location>
        <begin position="135"/>
        <end position="215"/>
    </location>
</feature>
<feature type="transmembrane region" description="Helical" evidence="1">
    <location>
        <begin position="38"/>
        <end position="57"/>
    </location>
</feature>
<feature type="transmembrane region" description="Helical" evidence="1">
    <location>
        <begin position="127"/>
        <end position="146"/>
    </location>
</feature>
<dbReference type="EMBL" id="NEXX01000001">
    <property type="protein sequence ID" value="OUY09129.1"/>
    <property type="molecule type" value="Genomic_DNA"/>
</dbReference>
<accession>A0A1Z9Z3W2</accession>
<proteinExistence type="predicted"/>
<dbReference type="Proteomes" id="UP000196536">
    <property type="component" value="Unassembled WGS sequence"/>
</dbReference>
<organism evidence="3 4">
    <name type="scientific">Acinetobacter populi</name>
    <dbReference type="NCBI Taxonomy" id="1582270"/>
    <lineage>
        <taxon>Bacteria</taxon>
        <taxon>Pseudomonadati</taxon>
        <taxon>Pseudomonadota</taxon>
        <taxon>Gammaproteobacteria</taxon>
        <taxon>Moraxellales</taxon>
        <taxon>Moraxellaceae</taxon>
        <taxon>Acinetobacter</taxon>
    </lineage>
</organism>
<keyword evidence="1" id="KW-0812">Transmembrane</keyword>